<dbReference type="RefSeq" id="WP_255843481.1">
    <property type="nucleotide sequence ID" value="NZ_CP094358.1"/>
</dbReference>
<dbReference type="InterPro" id="IPR033452">
    <property type="entry name" value="GH30_C"/>
</dbReference>
<dbReference type="KEGG" id="fbm:MQE35_00380"/>
<dbReference type="Pfam" id="PF17189">
    <property type="entry name" value="Glyco_hydro_30C"/>
    <property type="match status" value="1"/>
</dbReference>
<keyword evidence="3" id="KW-0378">Hydrolase</keyword>
<keyword evidence="3" id="KW-0624">Polysaccharide degradation</keyword>
<dbReference type="PANTHER" id="PTHR42767">
    <property type="entry name" value="ENDO-BETA-1,6-GALACTANASE"/>
    <property type="match status" value="1"/>
</dbReference>
<feature type="domain" description="Glycosyl hydrolase family 30 beta sandwich" evidence="2">
    <location>
        <begin position="434"/>
        <end position="519"/>
    </location>
</feature>
<dbReference type="PANTHER" id="PTHR42767:SF1">
    <property type="entry name" value="ENDO-BETA-1,6-GALACTANASE-LIKE DOMAIN-CONTAINING PROTEIN"/>
    <property type="match status" value="1"/>
</dbReference>
<evidence type="ECO:0000259" key="2">
    <source>
        <dbReference type="Pfam" id="PF17189"/>
    </source>
</evidence>
<dbReference type="Gene3D" id="3.20.20.80">
    <property type="entry name" value="Glycosidases"/>
    <property type="match status" value="1"/>
</dbReference>
<accession>A0A9E7D3E7</accession>
<dbReference type="GO" id="GO:0045493">
    <property type="term" value="P:xylan catabolic process"/>
    <property type="evidence" value="ECO:0007669"/>
    <property type="project" value="UniProtKB-KW"/>
</dbReference>
<dbReference type="SUPFAM" id="SSF51445">
    <property type="entry name" value="(Trans)glycosidases"/>
    <property type="match status" value="1"/>
</dbReference>
<dbReference type="InterPro" id="IPR039514">
    <property type="entry name" value="6GAL-like"/>
</dbReference>
<dbReference type="InterPro" id="IPR017853">
    <property type="entry name" value="GH"/>
</dbReference>
<dbReference type="AlphaFoldDB" id="A0A9E7D3E7"/>
<reference evidence="3" key="1">
    <citation type="submission" date="2022-03" db="EMBL/GenBank/DDBJ databases">
        <title>Description of Abyssus ytuae gen. nov., sp. nov., a novel member of the family Flavobacteriaceae isolated from the sediment of Mariana Trench.</title>
        <authorList>
            <person name="Zhang J."/>
            <person name="Xu X."/>
        </authorList>
    </citation>
    <scope>NUCLEOTIDE SEQUENCE</scope>
    <source>
        <strain evidence="3">MT3330</strain>
    </source>
</reference>
<dbReference type="Gene3D" id="2.60.40.1180">
    <property type="entry name" value="Golgi alpha-mannosidase II"/>
    <property type="match status" value="1"/>
</dbReference>
<dbReference type="InterPro" id="IPR013780">
    <property type="entry name" value="Glyco_hydro_b"/>
</dbReference>
<keyword evidence="4" id="KW-1185">Reference proteome</keyword>
<dbReference type="EMBL" id="CP094358">
    <property type="protein sequence ID" value="UOB17769.1"/>
    <property type="molecule type" value="Genomic_DNA"/>
</dbReference>
<dbReference type="Proteomes" id="UP000831290">
    <property type="component" value="Chromosome"/>
</dbReference>
<dbReference type="Pfam" id="PF14587">
    <property type="entry name" value="Glyco_hydr_30_2"/>
    <property type="match status" value="1"/>
</dbReference>
<feature type="domain" description="Endo-beta-1,6-galactanase-like" evidence="1">
    <location>
        <begin position="43"/>
        <end position="403"/>
    </location>
</feature>
<dbReference type="GO" id="GO:0004553">
    <property type="term" value="F:hydrolase activity, hydrolyzing O-glycosyl compounds"/>
    <property type="evidence" value="ECO:0007669"/>
    <property type="project" value="InterPro"/>
</dbReference>
<evidence type="ECO:0000313" key="3">
    <source>
        <dbReference type="EMBL" id="UOB17769.1"/>
    </source>
</evidence>
<protein>
    <submittedName>
        <fullName evidence="3">Xylanase</fullName>
    </submittedName>
</protein>
<name>A0A9E7D3E7_9FLAO</name>
<organism evidence="3 4">
    <name type="scientific">Abyssalbus ytuae</name>
    <dbReference type="NCBI Taxonomy" id="2926907"/>
    <lineage>
        <taxon>Bacteria</taxon>
        <taxon>Pseudomonadati</taxon>
        <taxon>Bacteroidota</taxon>
        <taxon>Flavobacteriia</taxon>
        <taxon>Flavobacteriales</taxon>
        <taxon>Flavobacteriaceae</taxon>
        <taxon>Abyssalbus</taxon>
    </lineage>
</organism>
<evidence type="ECO:0000313" key="4">
    <source>
        <dbReference type="Proteomes" id="UP000831290"/>
    </source>
</evidence>
<keyword evidence="3" id="KW-0326">Glycosidase</keyword>
<keyword evidence="3" id="KW-0119">Carbohydrate metabolism</keyword>
<evidence type="ECO:0000259" key="1">
    <source>
        <dbReference type="Pfam" id="PF14587"/>
    </source>
</evidence>
<proteinExistence type="predicted"/>
<sequence>MYRTDFLIKNIVIIHILLFNFSCSNGSKDNQTDEENNNGKDKVVLQIDKNQVYQTIDNFGASDAWSCQFIGQWPMEKREKIADLLFSQDFKNDGSAVGIGLSLWRFNIGAGSAGQGEASEISDEWRRAESFLQSNGTYDWEKQKGQVWFANAAKSGGVQKLLAFTNSPPVHFTKNNKAYSSDGQSNLEADKYPDFANYLADVIEGLGSMDLKVNYLSPFNEPQWDWSDATQEGCPFWNNQISDFVKIMNTELVNRGLEVSIDVGEAGKIDYLFEEADKVGRSNQITDFFSESSGNYIGNLSQVSNVISGHSYFTTSPYSTAVNKRTSLANAINNITDLNFWMSEYCVLGDNAGELDGNGRDLSINSGLYVARVIHNDLVVANASAWHWWLAVSPYDYKDGLIYVDKQKDDGQFYESKILWALGNFSRFIRPGYQRINVTKEENIPNNNLLCSGYKNPDSGGVVLVIINSDIKNITISLENGDQKLIVSKAYITSDDKDLDVFEIDNSAVEIPARSIITFLINS</sequence>
<dbReference type="SUPFAM" id="SSF51011">
    <property type="entry name" value="Glycosyl hydrolase domain"/>
    <property type="match status" value="1"/>
</dbReference>
<keyword evidence="3" id="KW-0858">Xylan degradation</keyword>
<dbReference type="InterPro" id="IPR039743">
    <property type="entry name" value="6GAL/EXGAL"/>
</dbReference>
<gene>
    <name evidence="3" type="ORF">MQE35_00380</name>
</gene>